<comment type="caution">
    <text evidence="2">The sequence shown here is derived from an EMBL/GenBank/DDBJ whole genome shotgun (WGS) entry which is preliminary data.</text>
</comment>
<keyword evidence="3" id="KW-1185">Reference proteome</keyword>
<accession>A0ABN9R5T6</accession>
<evidence type="ECO:0008006" key="4">
    <source>
        <dbReference type="Google" id="ProtNLM"/>
    </source>
</evidence>
<gene>
    <name evidence="2" type="ORF">PCOR1329_LOCUS17849</name>
</gene>
<organism evidence="2 3">
    <name type="scientific">Prorocentrum cordatum</name>
    <dbReference type="NCBI Taxonomy" id="2364126"/>
    <lineage>
        <taxon>Eukaryota</taxon>
        <taxon>Sar</taxon>
        <taxon>Alveolata</taxon>
        <taxon>Dinophyceae</taxon>
        <taxon>Prorocentrales</taxon>
        <taxon>Prorocentraceae</taxon>
        <taxon>Prorocentrum</taxon>
    </lineage>
</organism>
<dbReference type="Proteomes" id="UP001189429">
    <property type="component" value="Unassembled WGS sequence"/>
</dbReference>
<protein>
    <recommendedName>
        <fullName evidence="4">SH3 domain-containing protein</fullName>
    </recommendedName>
</protein>
<proteinExistence type="predicted"/>
<feature type="compositionally biased region" description="Low complexity" evidence="1">
    <location>
        <begin position="28"/>
        <end position="40"/>
    </location>
</feature>
<name>A0ABN9R5T6_9DINO</name>
<evidence type="ECO:0000313" key="2">
    <source>
        <dbReference type="EMBL" id="CAK0814174.1"/>
    </source>
</evidence>
<feature type="compositionally biased region" description="Polar residues" evidence="1">
    <location>
        <begin position="1"/>
        <end position="19"/>
    </location>
</feature>
<dbReference type="EMBL" id="CAUYUJ010005559">
    <property type="protein sequence ID" value="CAK0814174.1"/>
    <property type="molecule type" value="Genomic_DNA"/>
</dbReference>
<evidence type="ECO:0000313" key="3">
    <source>
        <dbReference type="Proteomes" id="UP001189429"/>
    </source>
</evidence>
<feature type="region of interest" description="Disordered" evidence="1">
    <location>
        <begin position="1"/>
        <end position="40"/>
    </location>
</feature>
<evidence type="ECO:0000256" key="1">
    <source>
        <dbReference type="SAM" id="MobiDB-lite"/>
    </source>
</evidence>
<sequence>MPSSSSAGDKNSRSTASTSDSDKWEKQSTGSTGSKSSVGSIVSRFSSASSAFRKKLTGLGKSDADVWRPGDTCETIARVTARADEDLTSEVVGEIMPGITLWILEVAEHKRLKITNKSGSQKGWISCRTQLNDCGSSSAARISSLSWPSSR</sequence>
<reference evidence="2" key="1">
    <citation type="submission" date="2023-10" db="EMBL/GenBank/DDBJ databases">
        <authorList>
            <person name="Chen Y."/>
            <person name="Shah S."/>
            <person name="Dougan E. K."/>
            <person name="Thang M."/>
            <person name="Chan C."/>
        </authorList>
    </citation>
    <scope>NUCLEOTIDE SEQUENCE [LARGE SCALE GENOMIC DNA]</scope>
</reference>